<gene>
    <name evidence="1" type="ORF">JG687_00014710</name>
</gene>
<comment type="caution">
    <text evidence="1">The sequence shown here is derived from an EMBL/GenBank/DDBJ whole genome shotgun (WGS) entry which is preliminary data.</text>
</comment>
<proteinExistence type="predicted"/>
<sequence length="167" mass="18915">MALVNGYITHKCNAEKLQKKPHSHYEYTVLLHEFVIRQTDRRFTRTTARELAPTIANRVISVAAGHTLVQSEDTRVNGGAERTRRRQCKVCSIYKPSHKKRGGTSSYYCLQCSEGKRGLVTLCNKARDYTGNEGLICSQIWHVTWRNGEFAPKASPVRDRGVSKAPH</sequence>
<reference evidence="1" key="1">
    <citation type="submission" date="2021-01" db="EMBL/GenBank/DDBJ databases">
        <title>Phytophthora aleatoria, a newly-described species from Pinus radiata is distinct from Phytophthora cactorum isolates based on comparative genomics.</title>
        <authorList>
            <person name="Mcdougal R."/>
            <person name="Panda P."/>
            <person name="Williams N."/>
            <person name="Studholme D.J."/>
        </authorList>
    </citation>
    <scope>NUCLEOTIDE SEQUENCE</scope>
    <source>
        <strain evidence="1">NZFS 3830</strain>
    </source>
</reference>
<evidence type="ECO:0000313" key="1">
    <source>
        <dbReference type="EMBL" id="KAG6949666.1"/>
    </source>
</evidence>
<dbReference type="VEuPathDB" id="FungiDB:PC110_g18335"/>
<dbReference type="EMBL" id="JAENGZ010001220">
    <property type="protein sequence ID" value="KAG6949666.1"/>
    <property type="molecule type" value="Genomic_DNA"/>
</dbReference>
<accession>A0A8T1TXZ1</accession>
<name>A0A8T1TXZ1_9STRA</name>
<evidence type="ECO:0000313" key="2">
    <source>
        <dbReference type="Proteomes" id="UP000688947"/>
    </source>
</evidence>
<dbReference type="Proteomes" id="UP000688947">
    <property type="component" value="Unassembled WGS sequence"/>
</dbReference>
<dbReference type="OrthoDB" id="93184at2759"/>
<evidence type="ECO:0008006" key="3">
    <source>
        <dbReference type="Google" id="ProtNLM"/>
    </source>
</evidence>
<organism evidence="1 2">
    <name type="scientific">Phytophthora cactorum</name>
    <dbReference type="NCBI Taxonomy" id="29920"/>
    <lineage>
        <taxon>Eukaryota</taxon>
        <taxon>Sar</taxon>
        <taxon>Stramenopiles</taxon>
        <taxon>Oomycota</taxon>
        <taxon>Peronosporomycetes</taxon>
        <taxon>Peronosporales</taxon>
        <taxon>Peronosporaceae</taxon>
        <taxon>Phytophthora</taxon>
    </lineage>
</organism>
<protein>
    <recommendedName>
        <fullName evidence="3">PiggyBac transposable element-derived protein 4 C-terminal zinc-ribbon domain-containing protein</fullName>
    </recommendedName>
</protein>
<dbReference type="AlphaFoldDB" id="A0A8T1TXZ1"/>